<dbReference type="KEGG" id="csy:CENSYa_1058"/>
<dbReference type="InterPro" id="IPR036594">
    <property type="entry name" value="Meth_synthase_dom"/>
</dbReference>
<dbReference type="InterPro" id="IPR036724">
    <property type="entry name" value="Cobalamin-bd_sf"/>
</dbReference>
<keyword evidence="2" id="KW-0489">Methyltransferase</keyword>
<accession>A0RWH1</accession>
<dbReference type="EMBL" id="DP000238">
    <property type="protein sequence ID" value="ABK77688.1"/>
    <property type="molecule type" value="Genomic_DNA"/>
</dbReference>
<dbReference type="GO" id="GO:0008705">
    <property type="term" value="F:methionine synthase activity"/>
    <property type="evidence" value="ECO:0007669"/>
    <property type="project" value="UniProtKB-EC"/>
</dbReference>
<dbReference type="Pfam" id="PF02310">
    <property type="entry name" value="B12-binding"/>
    <property type="match status" value="1"/>
</dbReference>
<reference evidence="2 3" key="1">
    <citation type="journal article" date="2006" name="Proc. Natl. Acad. Sci. U.S.A.">
        <title>Genomic analysis of the uncultivated marine crenarchaeote Cenarchaeum symbiosum.</title>
        <authorList>
            <person name="Hallam S.J."/>
            <person name="Konstantinidis K.T."/>
            <person name="Putnam N."/>
            <person name="Schleper C."/>
            <person name="Watanabe Y."/>
            <person name="Sugahara J."/>
            <person name="Preston C."/>
            <person name="de la Torre J."/>
            <person name="Richardson P.M."/>
            <person name="DeLong E.F."/>
        </authorList>
    </citation>
    <scope>NUCLEOTIDE SEQUENCE [LARGE SCALE GENOMIC DNA]</scope>
    <source>
        <strain evidence="3">A</strain>
    </source>
</reference>
<dbReference type="CDD" id="cd02065">
    <property type="entry name" value="B12-binding_like"/>
    <property type="match status" value="1"/>
</dbReference>
<gene>
    <name evidence="2" type="ordered locus">CENSYa_1058</name>
</gene>
<protein>
    <submittedName>
        <fullName evidence="2">5-methyltetrahydrofolate--homocysteine S-methyltransferase</fullName>
        <ecNumber evidence="2">2.1.1.13</ecNumber>
    </submittedName>
</protein>
<dbReference type="Gene3D" id="1.10.1240.10">
    <property type="entry name" value="Methionine synthase domain"/>
    <property type="match status" value="1"/>
</dbReference>
<keyword evidence="3" id="KW-1185">Reference proteome</keyword>
<dbReference type="Gene3D" id="3.40.50.280">
    <property type="entry name" value="Cobalamin-binding domain"/>
    <property type="match status" value="1"/>
</dbReference>
<name>A0RWH1_CENSY</name>
<dbReference type="GO" id="GO:0031419">
    <property type="term" value="F:cobalamin binding"/>
    <property type="evidence" value="ECO:0007669"/>
    <property type="project" value="InterPro"/>
</dbReference>
<dbReference type="PROSITE" id="PS51332">
    <property type="entry name" value="B12_BINDING"/>
    <property type="match status" value="1"/>
</dbReference>
<dbReference type="SUPFAM" id="SSF52242">
    <property type="entry name" value="Cobalamin (vitamin B12)-binding domain"/>
    <property type="match status" value="1"/>
</dbReference>
<dbReference type="EnsemblBacteria" id="ABK77688">
    <property type="protein sequence ID" value="ABK77688"/>
    <property type="gene ID" value="CENSYa_1058"/>
</dbReference>
<dbReference type="GO" id="GO:0046872">
    <property type="term" value="F:metal ion binding"/>
    <property type="evidence" value="ECO:0007669"/>
    <property type="project" value="InterPro"/>
</dbReference>
<feature type="domain" description="B12-binding" evidence="1">
    <location>
        <begin position="42"/>
        <end position="162"/>
    </location>
</feature>
<evidence type="ECO:0000259" key="1">
    <source>
        <dbReference type="PROSITE" id="PS51332"/>
    </source>
</evidence>
<sequence length="162" mass="17482">MYRIGELWVDGKLGIGEEHVASNVARELVTSVSRKGRRRGRQARVLICTPSGEEHSLSCHVLQSFLQSRGFDVSNISPSAPAETVLYHIEKEKPDIVMISITLGENVPAGQRLISSIRSASDVPVLVGGQQVSGGQKFKGATACSEPLERVPGLVRGLLRPN</sequence>
<dbReference type="HOGENOM" id="CLU_1631567_0_0_2"/>
<dbReference type="InterPro" id="IPR006158">
    <property type="entry name" value="Cobalamin-bd"/>
</dbReference>
<organism evidence="2 3">
    <name type="scientific">Cenarchaeum symbiosum (strain A)</name>
    <dbReference type="NCBI Taxonomy" id="414004"/>
    <lineage>
        <taxon>Archaea</taxon>
        <taxon>Nitrososphaerota</taxon>
        <taxon>Candidatus Cenarchaeales</taxon>
        <taxon>Candidatus Cenarchaeaceae</taxon>
        <taxon>Candidatus Cenarchaeum</taxon>
    </lineage>
</organism>
<dbReference type="EC" id="2.1.1.13" evidence="2"/>
<keyword evidence="2" id="KW-0808">Transferase</keyword>
<dbReference type="AlphaFoldDB" id="A0RWH1"/>
<dbReference type="GO" id="GO:0032259">
    <property type="term" value="P:methylation"/>
    <property type="evidence" value="ECO:0007669"/>
    <property type="project" value="UniProtKB-KW"/>
</dbReference>
<evidence type="ECO:0000313" key="3">
    <source>
        <dbReference type="Proteomes" id="UP000000758"/>
    </source>
</evidence>
<evidence type="ECO:0000313" key="2">
    <source>
        <dbReference type="EMBL" id="ABK77688.1"/>
    </source>
</evidence>
<proteinExistence type="predicted"/>
<dbReference type="Proteomes" id="UP000000758">
    <property type="component" value="Chromosome"/>
</dbReference>
<dbReference type="STRING" id="414004.CENSYa_1058"/>